<reference evidence="1" key="1">
    <citation type="submission" date="2012-04" db="EMBL/GenBank/DDBJ databases">
        <title>The Genome Sequence of Fusarium oxysporum melonis.</title>
        <authorList>
            <consortium name="The Broad Institute Genome Sequencing Platform"/>
            <person name="Ma L.-J."/>
            <person name="Gale L.R."/>
            <person name="Schwartz D.C."/>
            <person name="Zhou S."/>
            <person name="Corby-Kistler H."/>
            <person name="Young S.K."/>
            <person name="Zeng Q."/>
            <person name="Gargeya S."/>
            <person name="Fitzgerald M."/>
            <person name="Haas B."/>
            <person name="Abouelleil A."/>
            <person name="Alvarado L."/>
            <person name="Arachchi H.M."/>
            <person name="Berlin A."/>
            <person name="Brown A."/>
            <person name="Chapman S.B."/>
            <person name="Chen Z."/>
            <person name="Dunbar C."/>
            <person name="Freedman E."/>
            <person name="Gearin G."/>
            <person name="Goldberg J."/>
            <person name="Griggs A."/>
            <person name="Gujja S."/>
            <person name="Heiman D."/>
            <person name="Howarth C."/>
            <person name="Larson L."/>
            <person name="Lui A."/>
            <person name="MacDonald P.J.P."/>
            <person name="Montmayeur A."/>
            <person name="Murphy C."/>
            <person name="Neiman D."/>
            <person name="Pearson M."/>
            <person name="Priest M."/>
            <person name="Roberts A."/>
            <person name="Saif S."/>
            <person name="Shea T."/>
            <person name="Shenoy N."/>
            <person name="Sisk P."/>
            <person name="Stolte C."/>
            <person name="Sykes S."/>
            <person name="Wortman J."/>
            <person name="Nusbaum C."/>
            <person name="Birren B."/>
        </authorList>
    </citation>
    <scope>NUCLEOTIDE SEQUENCE</scope>
    <source>
        <strain evidence="1">26406</strain>
    </source>
</reference>
<dbReference type="Proteomes" id="UP000030703">
    <property type="component" value="Unassembled WGS sequence"/>
</dbReference>
<reference evidence="1" key="2">
    <citation type="submission" date="2014-02" db="EMBL/GenBank/DDBJ databases">
        <title>Annotation of the Genome Sequence of Fusarium oxysporum f. sp. melonis 26406.</title>
        <authorList>
            <consortium name="The Broad Institute Genomics Platform"/>
            <person name="Ma L.-J."/>
            <person name="Corby-Kistler H."/>
            <person name="Broz K."/>
            <person name="Gale L.R."/>
            <person name="Jonkers W."/>
            <person name="O'Donnell K."/>
            <person name="Ploetz R."/>
            <person name="Steinberg C."/>
            <person name="Schwartz D.C."/>
            <person name="VanEtten H."/>
            <person name="Zhou S."/>
            <person name="Young S.K."/>
            <person name="Zeng Q."/>
            <person name="Gargeya S."/>
            <person name="Fitzgerald M."/>
            <person name="Abouelleil A."/>
            <person name="Alvarado L."/>
            <person name="Chapman S.B."/>
            <person name="Gainer-Dewar J."/>
            <person name="Goldberg J."/>
            <person name="Griggs A."/>
            <person name="Gujja S."/>
            <person name="Hansen M."/>
            <person name="Howarth C."/>
            <person name="Imamovic A."/>
            <person name="Ireland A."/>
            <person name="Larimer J."/>
            <person name="McCowan C."/>
            <person name="Murphy C."/>
            <person name="Pearson M."/>
            <person name="Poon T.W."/>
            <person name="Priest M."/>
            <person name="Roberts A."/>
            <person name="Saif S."/>
            <person name="Shea T."/>
            <person name="Sykes S."/>
            <person name="Wortman J."/>
            <person name="Nusbaum C."/>
            <person name="Birren B."/>
        </authorList>
    </citation>
    <scope>NUCLEOTIDE SEQUENCE</scope>
    <source>
        <strain evidence="1">26406</strain>
    </source>
</reference>
<accession>W9YWE3</accession>
<evidence type="ECO:0000313" key="1">
    <source>
        <dbReference type="EMBL" id="EXK23884.1"/>
    </source>
</evidence>
<dbReference type="VEuPathDB" id="FungiDB:FOMG_19365"/>
<dbReference type="EMBL" id="KI980510">
    <property type="protein sequence ID" value="EXK23884.1"/>
    <property type="molecule type" value="Genomic_DNA"/>
</dbReference>
<organism evidence="1">
    <name type="scientific">Fusarium oxysporum f. sp. melonis 26406</name>
    <dbReference type="NCBI Taxonomy" id="1089452"/>
    <lineage>
        <taxon>Eukaryota</taxon>
        <taxon>Fungi</taxon>
        <taxon>Dikarya</taxon>
        <taxon>Ascomycota</taxon>
        <taxon>Pezizomycotina</taxon>
        <taxon>Sordariomycetes</taxon>
        <taxon>Hypocreomycetidae</taxon>
        <taxon>Hypocreales</taxon>
        <taxon>Nectriaceae</taxon>
        <taxon>Fusarium</taxon>
        <taxon>Fusarium oxysporum species complex</taxon>
    </lineage>
</organism>
<dbReference type="AlphaFoldDB" id="W9YWE3"/>
<gene>
    <name evidence="1" type="ORF">FOMG_19365</name>
</gene>
<dbReference type="HOGENOM" id="CLU_158776_0_0_1"/>
<proteinExistence type="predicted"/>
<sequence length="131" mass="14437">MSVLKLQEVDPNSDTPLILHVLAATCQPGLQDFRNPGLFFQAKNTKLLFKSPDAPRDLLAVMSSFDCKLRRILTFSHICSDRLYIDIGKETCPVPDGVPSPNLRHTSGGAVVSATTSVSRSRMTNTEFPIY</sequence>
<name>W9YWE3_FUSOX</name>
<protein>
    <submittedName>
        <fullName evidence="1">Uncharacterized protein</fullName>
    </submittedName>
</protein>